<evidence type="ECO:0000313" key="2">
    <source>
        <dbReference type="EMBL" id="TCU95377.1"/>
    </source>
</evidence>
<dbReference type="Proteomes" id="UP000295110">
    <property type="component" value="Unassembled WGS sequence"/>
</dbReference>
<evidence type="ECO:0000256" key="1">
    <source>
        <dbReference type="SAM" id="Phobius"/>
    </source>
</evidence>
<organism evidence="2 3">
    <name type="scientific">Roseateles saccharophilus</name>
    <name type="common">Pseudomonas saccharophila</name>
    <dbReference type="NCBI Taxonomy" id="304"/>
    <lineage>
        <taxon>Bacteria</taxon>
        <taxon>Pseudomonadati</taxon>
        <taxon>Pseudomonadota</taxon>
        <taxon>Betaproteobacteria</taxon>
        <taxon>Burkholderiales</taxon>
        <taxon>Sphaerotilaceae</taxon>
        <taxon>Roseateles</taxon>
    </lineage>
</organism>
<feature type="transmembrane region" description="Helical" evidence="1">
    <location>
        <begin position="20"/>
        <end position="41"/>
    </location>
</feature>
<accession>A0A4R3UX60</accession>
<protein>
    <submittedName>
        <fullName evidence="2">Type IV pilus assembly protein PilW</fullName>
    </submittedName>
</protein>
<name>A0A4R3UX60_ROSSA</name>
<proteinExistence type="predicted"/>
<keyword evidence="1" id="KW-1133">Transmembrane helix</keyword>
<dbReference type="EMBL" id="SMBU01000015">
    <property type="protein sequence ID" value="TCU95377.1"/>
    <property type="molecule type" value="Genomic_DNA"/>
</dbReference>
<reference evidence="2 3" key="1">
    <citation type="submission" date="2019-03" db="EMBL/GenBank/DDBJ databases">
        <title>Genomic Encyclopedia of Type Strains, Phase IV (KMG-IV): sequencing the most valuable type-strain genomes for metagenomic binning, comparative biology and taxonomic classification.</title>
        <authorList>
            <person name="Goeker M."/>
        </authorList>
    </citation>
    <scope>NUCLEOTIDE SEQUENCE [LARGE SCALE GENOMIC DNA]</scope>
    <source>
        <strain evidence="2 3">DSM 654</strain>
    </source>
</reference>
<keyword evidence="1" id="KW-0472">Membrane</keyword>
<dbReference type="PIRSF" id="PIRSF004525">
    <property type="entry name" value="Pilin_peptidase-dep_B_prd"/>
    <property type="match status" value="1"/>
</dbReference>
<sequence>MLSPYPAKPAWRRQRGLSMVELMIGLMAALFVVAGGLLVFVGSVGNSRRLLQEAQVNQQMRVGMDVVTRELRRAGYWQNAMAGTTTSPTGTTTTANPYKDVSYSNSQLTYSFAHDAPLGPCSSTATTSCTNNILQTDEQFGFKLDGGALKMQLGNGNWQPLTDTNIVTVSAFSVTPTVTSLDISSVCANACTTNCPAVSVRSYLVKMQGVSVKDSAVTRVLQESVRVRNDALSGACP</sequence>
<keyword evidence="1" id="KW-0812">Transmembrane</keyword>
<gene>
    <name evidence="2" type="ORF">EV671_101569</name>
</gene>
<dbReference type="InterPro" id="IPR016419">
    <property type="entry name" value="Prepilin_Pept-dep_B_prd"/>
</dbReference>
<keyword evidence="3" id="KW-1185">Reference proteome</keyword>
<dbReference type="AlphaFoldDB" id="A0A4R3UX60"/>
<comment type="caution">
    <text evidence="2">The sequence shown here is derived from an EMBL/GenBank/DDBJ whole genome shotgun (WGS) entry which is preliminary data.</text>
</comment>
<dbReference type="RefSeq" id="WP_132572564.1">
    <property type="nucleotide sequence ID" value="NZ_CBCSGL010000018.1"/>
</dbReference>
<evidence type="ECO:0000313" key="3">
    <source>
        <dbReference type="Proteomes" id="UP000295110"/>
    </source>
</evidence>
<dbReference type="OrthoDB" id="8685962at2"/>